<dbReference type="EMBL" id="JAHHIF010000033">
    <property type="protein sequence ID" value="MBW4546975.1"/>
    <property type="molecule type" value="Genomic_DNA"/>
</dbReference>
<dbReference type="InterPro" id="IPR013762">
    <property type="entry name" value="Integrase-like_cat_sf"/>
</dbReference>
<dbReference type="PANTHER" id="PTHR30349:SF41">
    <property type="entry name" value="INTEGRASE_RECOMBINASE PROTEIN MJ0367-RELATED"/>
    <property type="match status" value="1"/>
</dbReference>
<dbReference type="SUPFAM" id="SSF56349">
    <property type="entry name" value="DNA breaking-rejoining enzymes"/>
    <property type="match status" value="1"/>
</dbReference>
<dbReference type="Proteomes" id="UP000753908">
    <property type="component" value="Unassembled WGS sequence"/>
</dbReference>
<name>A0A951UBE9_9CYAN</name>
<dbReference type="GO" id="GO:0015074">
    <property type="term" value="P:DNA integration"/>
    <property type="evidence" value="ECO:0007669"/>
    <property type="project" value="InterPro"/>
</dbReference>
<gene>
    <name evidence="6" type="ORF">KME25_21405</name>
</gene>
<dbReference type="GO" id="GO:0006310">
    <property type="term" value="P:DNA recombination"/>
    <property type="evidence" value="ECO:0007669"/>
    <property type="project" value="UniProtKB-KW"/>
</dbReference>
<evidence type="ECO:0000256" key="2">
    <source>
        <dbReference type="ARBA" id="ARBA00023125"/>
    </source>
</evidence>
<keyword evidence="3" id="KW-0233">DNA recombination</keyword>
<dbReference type="PANTHER" id="PTHR30349">
    <property type="entry name" value="PHAGE INTEGRASE-RELATED"/>
    <property type="match status" value="1"/>
</dbReference>
<dbReference type="CDD" id="cd00397">
    <property type="entry name" value="DNA_BRE_C"/>
    <property type="match status" value="1"/>
</dbReference>
<dbReference type="InterPro" id="IPR011010">
    <property type="entry name" value="DNA_brk_join_enz"/>
</dbReference>
<evidence type="ECO:0000256" key="3">
    <source>
        <dbReference type="ARBA" id="ARBA00023172"/>
    </source>
</evidence>
<keyword evidence="2" id="KW-0238">DNA-binding</keyword>
<evidence type="ECO:0000313" key="6">
    <source>
        <dbReference type="EMBL" id="MBW4546975.1"/>
    </source>
</evidence>
<evidence type="ECO:0000313" key="7">
    <source>
        <dbReference type="Proteomes" id="UP000753908"/>
    </source>
</evidence>
<dbReference type="Gene3D" id="1.10.443.10">
    <property type="entry name" value="Intergrase catalytic core"/>
    <property type="match status" value="1"/>
</dbReference>
<feature type="region of interest" description="Disordered" evidence="4">
    <location>
        <begin position="192"/>
        <end position="221"/>
    </location>
</feature>
<reference evidence="6" key="1">
    <citation type="submission" date="2021-05" db="EMBL/GenBank/DDBJ databases">
        <authorList>
            <person name="Pietrasiak N."/>
            <person name="Ward R."/>
            <person name="Stajich J.E."/>
            <person name="Kurbessoian T."/>
        </authorList>
    </citation>
    <scope>NUCLEOTIDE SEQUENCE</scope>
    <source>
        <strain evidence="6">CPER-KK1</strain>
    </source>
</reference>
<evidence type="ECO:0000259" key="5">
    <source>
        <dbReference type="PROSITE" id="PS51898"/>
    </source>
</evidence>
<accession>A0A951UBE9</accession>
<feature type="compositionally biased region" description="Polar residues" evidence="4">
    <location>
        <begin position="210"/>
        <end position="221"/>
    </location>
</feature>
<proteinExistence type="inferred from homology"/>
<comment type="caution">
    <text evidence="6">The sequence shown here is derived from an EMBL/GenBank/DDBJ whole genome shotgun (WGS) entry which is preliminary data.</text>
</comment>
<dbReference type="InterPro" id="IPR002104">
    <property type="entry name" value="Integrase_catalytic"/>
</dbReference>
<evidence type="ECO:0000256" key="1">
    <source>
        <dbReference type="ARBA" id="ARBA00008857"/>
    </source>
</evidence>
<sequence length="221" mass="24265">MKIDRHGKAKILTQAEIQLLFSKGLPTQRDHALFGICLFCACRINEAVTLQVADVYAPNGQVRPELIIRKGSTKGKLATRTIPVFEDLRSLLTSYQAPNECLYLFPGLDGHNPINVDSAARVFKKACLRVGIYGASTHSLRRTALTQMSDAGIPLRIVQEVSGHRNLSQLQKYLEVRPDQVRGAIASLAMISPVGNPSQKPGESDGKCTFSDTPQQHKTTK</sequence>
<dbReference type="PROSITE" id="PS51898">
    <property type="entry name" value="TYR_RECOMBINASE"/>
    <property type="match status" value="1"/>
</dbReference>
<dbReference type="InterPro" id="IPR050090">
    <property type="entry name" value="Tyrosine_recombinase_XerCD"/>
</dbReference>
<comment type="similarity">
    <text evidence="1">Belongs to the 'phage' integrase family.</text>
</comment>
<organism evidence="6 7">
    <name type="scientific">Symplocastrum torsivum CPER-KK1</name>
    <dbReference type="NCBI Taxonomy" id="450513"/>
    <lineage>
        <taxon>Bacteria</taxon>
        <taxon>Bacillati</taxon>
        <taxon>Cyanobacteriota</taxon>
        <taxon>Cyanophyceae</taxon>
        <taxon>Oscillatoriophycideae</taxon>
        <taxon>Oscillatoriales</taxon>
        <taxon>Microcoleaceae</taxon>
        <taxon>Symplocastrum</taxon>
    </lineage>
</organism>
<dbReference type="AlphaFoldDB" id="A0A951UBE9"/>
<reference evidence="6" key="2">
    <citation type="journal article" date="2022" name="Microbiol. Resour. Announc.">
        <title>Metagenome Sequencing to Explore Phylogenomics of Terrestrial Cyanobacteria.</title>
        <authorList>
            <person name="Ward R.D."/>
            <person name="Stajich J.E."/>
            <person name="Johansen J.R."/>
            <person name="Huntemann M."/>
            <person name="Clum A."/>
            <person name="Foster B."/>
            <person name="Foster B."/>
            <person name="Roux S."/>
            <person name="Palaniappan K."/>
            <person name="Varghese N."/>
            <person name="Mukherjee S."/>
            <person name="Reddy T.B.K."/>
            <person name="Daum C."/>
            <person name="Copeland A."/>
            <person name="Chen I.A."/>
            <person name="Ivanova N.N."/>
            <person name="Kyrpides N.C."/>
            <person name="Shapiro N."/>
            <person name="Eloe-Fadrosh E.A."/>
            <person name="Pietrasiak N."/>
        </authorList>
    </citation>
    <scope>NUCLEOTIDE SEQUENCE</scope>
    <source>
        <strain evidence="6">CPER-KK1</strain>
    </source>
</reference>
<dbReference type="GO" id="GO:0003677">
    <property type="term" value="F:DNA binding"/>
    <property type="evidence" value="ECO:0007669"/>
    <property type="project" value="UniProtKB-KW"/>
</dbReference>
<feature type="domain" description="Tyr recombinase" evidence="5">
    <location>
        <begin position="7"/>
        <end position="186"/>
    </location>
</feature>
<protein>
    <submittedName>
        <fullName evidence="6">Site-specific integrase</fullName>
    </submittedName>
</protein>
<dbReference type="Pfam" id="PF00589">
    <property type="entry name" value="Phage_integrase"/>
    <property type="match status" value="1"/>
</dbReference>
<evidence type="ECO:0000256" key="4">
    <source>
        <dbReference type="SAM" id="MobiDB-lite"/>
    </source>
</evidence>